<name>A0A1L9TGL6_9EURO</name>
<dbReference type="InterPro" id="IPR055222">
    <property type="entry name" value="PRISE-like_Rossmann-fold"/>
</dbReference>
<dbReference type="GeneID" id="63759541"/>
<dbReference type="EMBL" id="KV878586">
    <property type="protein sequence ID" value="OJJ58568.1"/>
    <property type="molecule type" value="Genomic_DNA"/>
</dbReference>
<dbReference type="InterPro" id="IPR036291">
    <property type="entry name" value="NAD(P)-bd_dom_sf"/>
</dbReference>
<dbReference type="RefSeq" id="XP_040702374.1">
    <property type="nucleotide sequence ID" value="XM_040843468.1"/>
</dbReference>
<dbReference type="AlphaFoldDB" id="A0A1L9TGL6"/>
<dbReference type="SUPFAM" id="SSF51735">
    <property type="entry name" value="NAD(P)-binding Rossmann-fold domains"/>
    <property type="match status" value="1"/>
</dbReference>
<dbReference type="STRING" id="1036612.A0A1L9TGL6"/>
<dbReference type="VEuPathDB" id="FungiDB:ASPSYDRAFT_177276"/>
<sequence length="396" mass="44225">MVAQGRHALIFGASGISGWSLMKQCLSYPSHSTFAHITGLCNRPADKHSLLLPDDPRLSIVSGIDLTGPHETVVSELKKRVPGVEEVDTVFFCAYIQTNDHASLRKVNTALLETAVQAITTASKKVSTIILQTGGKGYGLEFPNDLTIETPLHEELPRIPEPYRSKIFYYDQYDLLDKLSHKPGCSWTFSEIRPDGIVGFAPGSNVMNMAHGIAFYLAMYREVFGGGTKVAFPGSKRGYYSTHSDTFQDILSKMEIFAAMNRDRCGNGSVFNVADGDTVTWAGVWPGICEYFGLVGVEPAEAKEKKEKEEEESMEGFVQGHMKEWQRLVEKHGLKDGVVEKQNWGHTRFMLVDFDFDREYSLEKARGVGFKESIDTVQGYKIVFDRMVEAQLIPKI</sequence>
<feature type="domain" description="PRISE-like Rossmann-fold" evidence="1">
    <location>
        <begin position="8"/>
        <end position="394"/>
    </location>
</feature>
<dbReference type="OrthoDB" id="1731983at2759"/>
<proteinExistence type="predicted"/>
<organism evidence="2 3">
    <name type="scientific">Aspergillus sydowii CBS 593.65</name>
    <dbReference type="NCBI Taxonomy" id="1036612"/>
    <lineage>
        <taxon>Eukaryota</taxon>
        <taxon>Fungi</taxon>
        <taxon>Dikarya</taxon>
        <taxon>Ascomycota</taxon>
        <taxon>Pezizomycotina</taxon>
        <taxon>Eurotiomycetes</taxon>
        <taxon>Eurotiomycetidae</taxon>
        <taxon>Eurotiales</taxon>
        <taxon>Aspergillaceae</taxon>
        <taxon>Aspergillus</taxon>
        <taxon>Aspergillus subgen. Nidulantes</taxon>
    </lineage>
</organism>
<dbReference type="Gene3D" id="3.40.50.720">
    <property type="entry name" value="NAD(P)-binding Rossmann-like Domain"/>
    <property type="match status" value="1"/>
</dbReference>
<evidence type="ECO:0000259" key="1">
    <source>
        <dbReference type="Pfam" id="PF22917"/>
    </source>
</evidence>
<dbReference type="PANTHER" id="PTHR32487">
    <property type="entry name" value="3-OXO-DELTA(4,5)-STEROID 5-BETA-REDUCTASE"/>
    <property type="match status" value="1"/>
</dbReference>
<gene>
    <name evidence="2" type="ORF">ASPSYDRAFT_177276</name>
</gene>
<dbReference type="CDD" id="cd08948">
    <property type="entry name" value="5beta-POR_like_SDR_a"/>
    <property type="match status" value="1"/>
</dbReference>
<protein>
    <recommendedName>
        <fullName evidence="1">PRISE-like Rossmann-fold domain-containing protein</fullName>
    </recommendedName>
</protein>
<dbReference type="Proteomes" id="UP000184356">
    <property type="component" value="Unassembled WGS sequence"/>
</dbReference>
<dbReference type="Pfam" id="PF22917">
    <property type="entry name" value="PRISE"/>
    <property type="match status" value="1"/>
</dbReference>
<evidence type="ECO:0000313" key="2">
    <source>
        <dbReference type="EMBL" id="OJJ58568.1"/>
    </source>
</evidence>
<accession>A0A1L9TGL6</accession>
<keyword evidence="3" id="KW-1185">Reference proteome</keyword>
<evidence type="ECO:0000313" key="3">
    <source>
        <dbReference type="Proteomes" id="UP000184356"/>
    </source>
</evidence>
<reference evidence="3" key="1">
    <citation type="journal article" date="2017" name="Genome Biol.">
        <title>Comparative genomics reveals high biological diversity and specific adaptations in the industrially and medically important fungal genus Aspergillus.</title>
        <authorList>
            <person name="de Vries R.P."/>
            <person name="Riley R."/>
            <person name="Wiebenga A."/>
            <person name="Aguilar-Osorio G."/>
            <person name="Amillis S."/>
            <person name="Uchima C.A."/>
            <person name="Anderluh G."/>
            <person name="Asadollahi M."/>
            <person name="Askin M."/>
            <person name="Barry K."/>
            <person name="Battaglia E."/>
            <person name="Bayram O."/>
            <person name="Benocci T."/>
            <person name="Braus-Stromeyer S.A."/>
            <person name="Caldana C."/>
            <person name="Canovas D."/>
            <person name="Cerqueira G.C."/>
            <person name="Chen F."/>
            <person name="Chen W."/>
            <person name="Choi C."/>
            <person name="Clum A."/>
            <person name="Dos Santos R.A."/>
            <person name="Damasio A.R."/>
            <person name="Diallinas G."/>
            <person name="Emri T."/>
            <person name="Fekete E."/>
            <person name="Flipphi M."/>
            <person name="Freyberg S."/>
            <person name="Gallo A."/>
            <person name="Gournas C."/>
            <person name="Habgood R."/>
            <person name="Hainaut M."/>
            <person name="Harispe M.L."/>
            <person name="Henrissat B."/>
            <person name="Hilden K.S."/>
            <person name="Hope R."/>
            <person name="Hossain A."/>
            <person name="Karabika E."/>
            <person name="Karaffa L."/>
            <person name="Karanyi Z."/>
            <person name="Krasevec N."/>
            <person name="Kuo A."/>
            <person name="Kusch H."/>
            <person name="LaButti K."/>
            <person name="Lagendijk E.L."/>
            <person name="Lapidus A."/>
            <person name="Levasseur A."/>
            <person name="Lindquist E."/>
            <person name="Lipzen A."/>
            <person name="Logrieco A.F."/>
            <person name="MacCabe A."/>
            <person name="Maekelae M.R."/>
            <person name="Malavazi I."/>
            <person name="Melin P."/>
            <person name="Meyer V."/>
            <person name="Mielnichuk N."/>
            <person name="Miskei M."/>
            <person name="Molnar A.P."/>
            <person name="Mule G."/>
            <person name="Ngan C.Y."/>
            <person name="Orejas M."/>
            <person name="Orosz E."/>
            <person name="Ouedraogo J.P."/>
            <person name="Overkamp K.M."/>
            <person name="Park H.-S."/>
            <person name="Perrone G."/>
            <person name="Piumi F."/>
            <person name="Punt P.J."/>
            <person name="Ram A.F."/>
            <person name="Ramon A."/>
            <person name="Rauscher S."/>
            <person name="Record E."/>
            <person name="Riano-Pachon D.M."/>
            <person name="Robert V."/>
            <person name="Roehrig J."/>
            <person name="Ruller R."/>
            <person name="Salamov A."/>
            <person name="Salih N.S."/>
            <person name="Samson R.A."/>
            <person name="Sandor E."/>
            <person name="Sanguinetti M."/>
            <person name="Schuetze T."/>
            <person name="Sepcic K."/>
            <person name="Shelest E."/>
            <person name="Sherlock G."/>
            <person name="Sophianopoulou V."/>
            <person name="Squina F.M."/>
            <person name="Sun H."/>
            <person name="Susca A."/>
            <person name="Todd R.B."/>
            <person name="Tsang A."/>
            <person name="Unkles S.E."/>
            <person name="van de Wiele N."/>
            <person name="van Rossen-Uffink D."/>
            <person name="Oliveira J.V."/>
            <person name="Vesth T.C."/>
            <person name="Visser J."/>
            <person name="Yu J.-H."/>
            <person name="Zhou M."/>
            <person name="Andersen M.R."/>
            <person name="Archer D.B."/>
            <person name="Baker S.E."/>
            <person name="Benoit I."/>
            <person name="Brakhage A.A."/>
            <person name="Braus G.H."/>
            <person name="Fischer R."/>
            <person name="Frisvad J.C."/>
            <person name="Goldman G.H."/>
            <person name="Houbraken J."/>
            <person name="Oakley B."/>
            <person name="Pocsi I."/>
            <person name="Scazzocchio C."/>
            <person name="Seiboth B."/>
            <person name="vanKuyk P.A."/>
            <person name="Wortman J."/>
            <person name="Dyer P.S."/>
            <person name="Grigoriev I.V."/>
        </authorList>
    </citation>
    <scope>NUCLEOTIDE SEQUENCE [LARGE SCALE GENOMIC DNA]</scope>
    <source>
        <strain evidence="3">CBS 593.65</strain>
    </source>
</reference>
<dbReference type="PANTHER" id="PTHR32487:SF8">
    <property type="entry name" value="NAD-DEPENDENT EPIMERASE_DEHYDRATASE DOMAIN-CONTAINING PROTEIN"/>
    <property type="match status" value="1"/>
</dbReference>